<evidence type="ECO:0000256" key="2">
    <source>
        <dbReference type="SAM" id="Phobius"/>
    </source>
</evidence>
<feature type="compositionally biased region" description="Polar residues" evidence="1">
    <location>
        <begin position="14"/>
        <end position="32"/>
    </location>
</feature>
<protein>
    <submittedName>
        <fullName evidence="3">Uncharacterized protein</fullName>
    </submittedName>
</protein>
<keyword evidence="4" id="KW-1185">Reference proteome</keyword>
<dbReference type="Proteomes" id="UP000078576">
    <property type="component" value="Unassembled WGS sequence"/>
</dbReference>
<dbReference type="OrthoDB" id="5419219at2759"/>
<feature type="transmembrane region" description="Helical" evidence="2">
    <location>
        <begin position="524"/>
        <end position="542"/>
    </location>
</feature>
<organism evidence="3 4">
    <name type="scientific">Cytospora mali</name>
    <name type="common">Apple Valsa canker fungus</name>
    <name type="synonym">Valsa mali</name>
    <dbReference type="NCBI Taxonomy" id="578113"/>
    <lineage>
        <taxon>Eukaryota</taxon>
        <taxon>Fungi</taxon>
        <taxon>Dikarya</taxon>
        <taxon>Ascomycota</taxon>
        <taxon>Pezizomycotina</taxon>
        <taxon>Sordariomycetes</taxon>
        <taxon>Sordariomycetidae</taxon>
        <taxon>Diaporthales</taxon>
        <taxon>Cytosporaceae</taxon>
        <taxon>Cytospora</taxon>
    </lineage>
</organism>
<keyword evidence="2" id="KW-0472">Membrane</keyword>
<evidence type="ECO:0000313" key="3">
    <source>
        <dbReference type="EMBL" id="KUI59792.1"/>
    </source>
</evidence>
<name>A0A194V733_CYTMA</name>
<feature type="compositionally biased region" description="Polar residues" evidence="1">
    <location>
        <begin position="46"/>
        <end position="63"/>
    </location>
</feature>
<gene>
    <name evidence="3" type="ORF">VP1G_07036</name>
</gene>
<reference evidence="4" key="1">
    <citation type="submission" date="2014-12" db="EMBL/GenBank/DDBJ databases">
        <title>Genome Sequence of Valsa Canker Pathogens Uncovers a Specific Adaption of Colonization on Woody Bark.</title>
        <authorList>
            <person name="Yin Z."/>
            <person name="Liu H."/>
            <person name="Gao X."/>
            <person name="Li Z."/>
            <person name="Song N."/>
            <person name="Ke X."/>
            <person name="Dai Q."/>
            <person name="Wu Y."/>
            <person name="Sun Y."/>
            <person name="Xu J.-R."/>
            <person name="Kang Z.K."/>
            <person name="Wang L."/>
            <person name="Huang L."/>
        </authorList>
    </citation>
    <scope>NUCLEOTIDE SEQUENCE [LARGE SCALE GENOMIC DNA]</scope>
    <source>
        <strain evidence="4">SXYL134</strain>
    </source>
</reference>
<feature type="compositionally biased region" description="Basic and acidic residues" evidence="1">
    <location>
        <begin position="1"/>
        <end position="13"/>
    </location>
</feature>
<evidence type="ECO:0000256" key="1">
    <source>
        <dbReference type="SAM" id="MobiDB-lite"/>
    </source>
</evidence>
<accession>A0A194V733</accession>
<keyword evidence="2" id="KW-0812">Transmembrane</keyword>
<dbReference type="EMBL" id="KN714736">
    <property type="protein sequence ID" value="KUI59792.1"/>
    <property type="molecule type" value="Genomic_DNA"/>
</dbReference>
<feature type="region of interest" description="Disordered" evidence="1">
    <location>
        <begin position="1"/>
        <end position="64"/>
    </location>
</feature>
<keyword evidence="2" id="KW-1133">Transmembrane helix</keyword>
<sequence>MTAPLFEDRKLDVENSSSGCDVSMNSRTSQATAKKGHQDPIPPGPNRTNSMLSRQPTFPSVTGKQKGKKACRWRHFMGVDSGRTSTPPQRRDEGAPLDRDAVSIEWFFGEGTEEGYKDLARLAERILSALSLCLLDNECINVESCKPLANRDRLKKLIQQAQVSRMNSGEEGETGNQTNNKQDAIFALVDYISAILARLLTQMATRKYWSDNVLAVLTQRVTKLKVLLLDMHANTLISCQAGEAALDRTDISSRLPNGILDEEECEEVLRMIDLETKEGLTTTASAEVARYCVDQNRNRSGIDVAIRYILLSLRFQNRSGLDGTSFEICSMVSATGFEDFKALLFQDSDLEYSASSDQDNLDTAYSSFKILTQTLEQVNRDVPARPPGSLQTTVEWRYGEARSNISSTSMEDDPCDLSRCRPNMAIMQSMEEIITVMIPLILTSPVAVANLTQFRSIMALTCDAKSDVQPFKEKDYSAFIRIYTNRFEADSKSWDVMRLSAADMEKWVIDESGVTVTCQFQVCYIVLVAFIIAGGGLCIMAVGNRITGVDPSNLSTYLWVVAGFYLLVCKSRFVEEWPWSDFLHFRVRCRSVSELHAITGINEQFIMAKLLHDERGGSVLKTRGPYNKVFLQRNSNDGLSIDCPLHPTTLLLSGLIMLKVVTPRGHALVCLDARRGTDLKVVEHQGSQSQKHLICEDINRLQEQHGRRKSPEGIRLQLVTSKDLKWKRVQDLYKDMEAEYV</sequence>
<dbReference type="STRING" id="694573.A0A194V733"/>
<proteinExistence type="predicted"/>
<dbReference type="AlphaFoldDB" id="A0A194V733"/>
<evidence type="ECO:0000313" key="4">
    <source>
        <dbReference type="Proteomes" id="UP000078576"/>
    </source>
</evidence>